<name>A0A8B7ZHZ3_ACAPL</name>
<dbReference type="Pfam" id="PF01757">
    <property type="entry name" value="Acyl_transf_3"/>
    <property type="match status" value="1"/>
</dbReference>
<feature type="transmembrane region" description="Helical" evidence="2">
    <location>
        <begin position="440"/>
        <end position="463"/>
    </location>
</feature>
<feature type="transmembrane region" description="Helical" evidence="2">
    <location>
        <begin position="524"/>
        <end position="542"/>
    </location>
</feature>
<gene>
    <name evidence="5" type="primary">LOC110986691</name>
</gene>
<organism evidence="4 5">
    <name type="scientific">Acanthaster planci</name>
    <name type="common">Crown-of-thorns starfish</name>
    <dbReference type="NCBI Taxonomy" id="133434"/>
    <lineage>
        <taxon>Eukaryota</taxon>
        <taxon>Metazoa</taxon>
        <taxon>Echinodermata</taxon>
        <taxon>Eleutherozoa</taxon>
        <taxon>Asterozoa</taxon>
        <taxon>Asteroidea</taxon>
        <taxon>Valvatacea</taxon>
        <taxon>Valvatida</taxon>
        <taxon>Acanthasteridae</taxon>
        <taxon>Acanthaster</taxon>
    </lineage>
</organism>
<dbReference type="PANTHER" id="PTHR11161">
    <property type="entry name" value="O-ACYLTRANSFERASE"/>
    <property type="match status" value="1"/>
</dbReference>
<keyword evidence="4" id="KW-1185">Reference proteome</keyword>
<evidence type="ECO:0000259" key="3">
    <source>
        <dbReference type="Pfam" id="PF01757"/>
    </source>
</evidence>
<feature type="transmembrane region" description="Helical" evidence="2">
    <location>
        <begin position="264"/>
        <end position="283"/>
    </location>
</feature>
<feature type="transmembrane region" description="Helical" evidence="2">
    <location>
        <begin position="303"/>
        <end position="325"/>
    </location>
</feature>
<evidence type="ECO:0000313" key="5">
    <source>
        <dbReference type="RefSeq" id="XP_022104485.1"/>
    </source>
</evidence>
<dbReference type="KEGG" id="aplc:110986691"/>
<reference evidence="5" key="1">
    <citation type="submission" date="2025-08" db="UniProtKB">
        <authorList>
            <consortium name="RefSeq"/>
        </authorList>
    </citation>
    <scope>IDENTIFICATION</scope>
</reference>
<dbReference type="OrthoDB" id="207378at2759"/>
<dbReference type="AlphaFoldDB" id="A0A8B7ZHZ3"/>
<evidence type="ECO:0000313" key="4">
    <source>
        <dbReference type="Proteomes" id="UP000694845"/>
    </source>
</evidence>
<feature type="domain" description="Acyltransferase 3" evidence="3">
    <location>
        <begin position="259"/>
        <end position="649"/>
    </location>
</feature>
<dbReference type="RefSeq" id="XP_022104485.1">
    <property type="nucleotide sequence ID" value="XM_022248793.1"/>
</dbReference>
<feature type="coiled-coil region" evidence="1">
    <location>
        <begin position="124"/>
        <end position="151"/>
    </location>
</feature>
<feature type="transmembrane region" description="Helical" evidence="2">
    <location>
        <begin position="345"/>
        <end position="366"/>
    </location>
</feature>
<feature type="transmembrane region" description="Helical" evidence="2">
    <location>
        <begin position="562"/>
        <end position="580"/>
    </location>
</feature>
<keyword evidence="2" id="KW-1133">Transmembrane helix</keyword>
<protein>
    <submittedName>
        <fullName evidence="5">Nose resistant to fluoxetine protein 6-like isoform X1</fullName>
    </submittedName>
</protein>
<dbReference type="PANTHER" id="PTHR11161:SF0">
    <property type="entry name" value="O-ACYLTRANSFERASE LIKE PROTEIN"/>
    <property type="match status" value="1"/>
</dbReference>
<proteinExistence type="predicted"/>
<feature type="transmembrane region" description="Helical" evidence="2">
    <location>
        <begin position="100"/>
        <end position="121"/>
    </location>
</feature>
<dbReference type="GO" id="GO:0016747">
    <property type="term" value="F:acyltransferase activity, transferring groups other than amino-acyl groups"/>
    <property type="evidence" value="ECO:0007669"/>
    <property type="project" value="InterPro"/>
</dbReference>
<dbReference type="InterPro" id="IPR052728">
    <property type="entry name" value="O2_lipid_transport_reg"/>
</dbReference>
<sequence length="675" mass="75320">MWLSNGDFLNLDVLTTYNTHSIGNVEQCQVVKDWNPDAPFETQYCTLSYLALATTLRVGVCVPSSCSNADLKEVFGVIPALGKSAEFNCIFDYPWKTGAIVTLCLLCGFLLMVVIGTVYHLTCHRQIQASITETKANIEKMEKNLSEEKMTNSVKETQIELKASINGNSDWTGMMHLGKNGQTAHDNDGFIDVEGGLERTENVDPASNAPTYSASDIKGSKKKVIKMGFVDTLLMGFSALHNGAKVLNTEEAAGNLSVLNGIRVISMWWIILGHTFDIIPPYLDDPRYATTELFSSFWFSAVMYFSVSVDTFFFLSGLLLVYNTLKHLKKSNGRMNWALFYLHRFIRITPAYMICIAVFSTLIVHFNEGPGQIELFESSARICRERWWTNLLYINNLYPFPGSLGEQCVGWSWYLANDMQFFVISPVIIYLLYRYSKLGIGLIVALCLGSFGITAYLATYYGVSLGVSPPYNNNTVVVYGNAAADVIYMKPYCRIPPYLVGMVFGYIFYRLNGQPFKMNKWVNVIMWIAAVGAGLAIIYGPFRSDGEPLPQYAAVMYTTLSRAGFAVAVGWVTFSCVVGYGGPVNSFLSWSFWTPLSRINFCAYLLHTNLIYTFYSSAKSQYHFTYLMMASTVISNTVLSYAAAFILAIGVEGPVMGLEKALLGRRVGGKKKLER</sequence>
<dbReference type="GeneID" id="110986691"/>
<accession>A0A8B7ZHZ3</accession>
<feature type="transmembrane region" description="Helical" evidence="2">
    <location>
        <begin position="411"/>
        <end position="433"/>
    </location>
</feature>
<evidence type="ECO:0000256" key="1">
    <source>
        <dbReference type="SAM" id="Coils"/>
    </source>
</evidence>
<feature type="transmembrane region" description="Helical" evidence="2">
    <location>
        <begin position="601"/>
        <end position="618"/>
    </location>
</feature>
<keyword evidence="2" id="KW-0812">Transmembrane</keyword>
<evidence type="ECO:0000256" key="2">
    <source>
        <dbReference type="SAM" id="Phobius"/>
    </source>
</evidence>
<dbReference type="Proteomes" id="UP000694845">
    <property type="component" value="Unplaced"/>
</dbReference>
<keyword evidence="2" id="KW-0472">Membrane</keyword>
<feature type="transmembrane region" description="Helical" evidence="2">
    <location>
        <begin position="495"/>
        <end position="512"/>
    </location>
</feature>
<keyword evidence="1" id="KW-0175">Coiled coil</keyword>
<feature type="transmembrane region" description="Helical" evidence="2">
    <location>
        <begin position="638"/>
        <end position="658"/>
    </location>
</feature>
<dbReference type="InterPro" id="IPR002656">
    <property type="entry name" value="Acyl_transf_3_dom"/>
</dbReference>